<comment type="caution">
    <text evidence="1">The sequence shown here is derived from an EMBL/GenBank/DDBJ whole genome shotgun (WGS) entry which is preliminary data.</text>
</comment>
<reference evidence="1 2" key="1">
    <citation type="submission" date="2018-04" db="EMBL/GenBank/DDBJ databases">
        <title>The genome of golden apple snail Pomacea canaliculata provides insight into stress tolerance and invasive adaptation.</title>
        <authorList>
            <person name="Liu C."/>
            <person name="Liu B."/>
            <person name="Ren Y."/>
            <person name="Zhang Y."/>
            <person name="Wang H."/>
            <person name="Li S."/>
            <person name="Jiang F."/>
            <person name="Yin L."/>
            <person name="Zhang G."/>
            <person name="Qian W."/>
            <person name="Fan W."/>
        </authorList>
    </citation>
    <scope>NUCLEOTIDE SEQUENCE [LARGE SCALE GENOMIC DNA]</scope>
    <source>
        <strain evidence="1">SZHN2017</strain>
        <tissue evidence="1">Muscle</tissue>
    </source>
</reference>
<name>A0A2T7NV59_POMCA</name>
<accession>A0A2T7NV59</accession>
<evidence type="ECO:0000313" key="2">
    <source>
        <dbReference type="Proteomes" id="UP000245119"/>
    </source>
</evidence>
<organism evidence="1 2">
    <name type="scientific">Pomacea canaliculata</name>
    <name type="common">Golden apple snail</name>
    <dbReference type="NCBI Taxonomy" id="400727"/>
    <lineage>
        <taxon>Eukaryota</taxon>
        <taxon>Metazoa</taxon>
        <taxon>Spiralia</taxon>
        <taxon>Lophotrochozoa</taxon>
        <taxon>Mollusca</taxon>
        <taxon>Gastropoda</taxon>
        <taxon>Caenogastropoda</taxon>
        <taxon>Architaenioglossa</taxon>
        <taxon>Ampullarioidea</taxon>
        <taxon>Ampullariidae</taxon>
        <taxon>Pomacea</taxon>
    </lineage>
</organism>
<keyword evidence="2" id="KW-1185">Reference proteome</keyword>
<dbReference type="EMBL" id="PZQS01000009">
    <property type="protein sequence ID" value="PVD25060.1"/>
    <property type="molecule type" value="Genomic_DNA"/>
</dbReference>
<proteinExistence type="predicted"/>
<evidence type="ECO:0000313" key="1">
    <source>
        <dbReference type="EMBL" id="PVD25060.1"/>
    </source>
</evidence>
<dbReference type="AlphaFoldDB" id="A0A2T7NV59"/>
<dbReference type="Proteomes" id="UP000245119">
    <property type="component" value="Linkage Group LG9"/>
</dbReference>
<sequence length="59" mass="6596">MSFGDGKENGGGRWGICVARDWYDPKVVNSRNEILTRGMRGIDQKEVPTSTEASELSFF</sequence>
<protein>
    <submittedName>
        <fullName evidence="1">Uncharacterized protein</fullName>
    </submittedName>
</protein>
<gene>
    <name evidence="1" type="ORF">C0Q70_15558</name>
</gene>